<evidence type="ECO:0000256" key="4">
    <source>
        <dbReference type="ARBA" id="ARBA00022448"/>
    </source>
</evidence>
<keyword evidence="5 12" id="KW-0963">Cytoplasm</keyword>
<evidence type="ECO:0000256" key="12">
    <source>
        <dbReference type="RuleBase" id="RU366053"/>
    </source>
</evidence>
<comment type="caution">
    <text evidence="14">The sequence shown here is derived from an EMBL/GenBank/DDBJ whole genome shotgun (WGS) entry which is preliminary data.</text>
</comment>
<evidence type="ECO:0000256" key="2">
    <source>
        <dbReference type="ARBA" id="ARBA00006972"/>
    </source>
</evidence>
<dbReference type="SUPFAM" id="SSF64356">
    <property type="entry name" value="SNARE-like"/>
    <property type="match status" value="1"/>
</dbReference>
<keyword evidence="10 12" id="KW-0968">Cytoplasmic vesicle</keyword>
<evidence type="ECO:0000256" key="11">
    <source>
        <dbReference type="ARBA" id="ARBA00045555"/>
    </source>
</evidence>
<comment type="subcellular location">
    <subcellularLocation>
        <location evidence="12">Cytoplasm</location>
    </subcellularLocation>
    <subcellularLocation>
        <location evidence="1 12">Golgi apparatus membrane</location>
        <topology evidence="1 12">Peripheral membrane protein</topology>
        <orientation evidence="1 12">Cytoplasmic side</orientation>
    </subcellularLocation>
    <subcellularLocation>
        <location evidence="12">Cytoplasmic vesicle</location>
        <location evidence="12">COPI-coated vesicle membrane</location>
        <topology evidence="12">Peripheral membrane protein</topology>
        <orientation evidence="12">Cytoplasmic side</orientation>
    </subcellularLocation>
</comment>
<dbReference type="OrthoDB" id="10249988at2759"/>
<keyword evidence="4 12" id="KW-0813">Transport</keyword>
<proteinExistence type="inferred from homology"/>
<dbReference type="PANTHER" id="PTHR11043:SF0">
    <property type="entry name" value="COATOMER SUBUNIT ZETA"/>
    <property type="match status" value="1"/>
</dbReference>
<dbReference type="GO" id="GO:0006886">
    <property type="term" value="P:intracellular protein transport"/>
    <property type="evidence" value="ECO:0007669"/>
    <property type="project" value="TreeGrafter"/>
</dbReference>
<dbReference type="GO" id="GO:0000139">
    <property type="term" value="C:Golgi membrane"/>
    <property type="evidence" value="ECO:0007669"/>
    <property type="project" value="UniProtKB-SubCell"/>
</dbReference>
<evidence type="ECO:0000259" key="13">
    <source>
        <dbReference type="Pfam" id="PF01217"/>
    </source>
</evidence>
<dbReference type="AlphaFoldDB" id="A0A8H7HSS7"/>
<dbReference type="EMBL" id="JACYCD010000051">
    <property type="protein sequence ID" value="KAF8706784.1"/>
    <property type="molecule type" value="Genomic_DNA"/>
</dbReference>
<accession>A0A8H7HSS7</accession>
<feature type="non-terminal residue" evidence="14">
    <location>
        <position position="1"/>
    </location>
</feature>
<dbReference type="GO" id="GO:0030126">
    <property type="term" value="C:COPI vesicle coat"/>
    <property type="evidence" value="ECO:0007669"/>
    <property type="project" value="UniProtKB-UniRule"/>
</dbReference>
<protein>
    <recommendedName>
        <fullName evidence="12">Coatomer subunit zeta</fullName>
    </recommendedName>
</protein>
<evidence type="ECO:0000256" key="7">
    <source>
        <dbReference type="ARBA" id="ARBA00022927"/>
    </source>
</evidence>
<evidence type="ECO:0000256" key="10">
    <source>
        <dbReference type="ARBA" id="ARBA00023329"/>
    </source>
</evidence>
<dbReference type="InterPro" id="IPR022775">
    <property type="entry name" value="AP_mu_sigma_su"/>
</dbReference>
<dbReference type="Pfam" id="PF01217">
    <property type="entry name" value="Clat_adaptor_s"/>
    <property type="match status" value="1"/>
</dbReference>
<sequence>MANLTLYSTTAFIILDTDGNRVLGKYYKPRHAPLLGSDTGGKSFSTLKEQRAFEKGLWEKTKKPGGKGDYPIRGNELMTHSALVGFTDALSLLLRGQVEKRAILENLDLTLLALDETIDDGIIIETEGPVIASRVSRPRADVSEIVINEQTIMSALHTVRDRVQQRMGTF</sequence>
<dbReference type="Proteomes" id="UP000602905">
    <property type="component" value="Unassembled WGS sequence"/>
</dbReference>
<gene>
    <name evidence="14" type="ORF">RHS03_04630</name>
</gene>
<evidence type="ECO:0000256" key="3">
    <source>
        <dbReference type="ARBA" id="ARBA00011775"/>
    </source>
</evidence>
<keyword evidence="8 12" id="KW-0333">Golgi apparatus</keyword>
<dbReference type="PANTHER" id="PTHR11043">
    <property type="entry name" value="ZETA-COAT PROTEIN"/>
    <property type="match status" value="1"/>
</dbReference>
<organism evidence="14 15">
    <name type="scientific">Rhizoctonia solani</name>
    <dbReference type="NCBI Taxonomy" id="456999"/>
    <lineage>
        <taxon>Eukaryota</taxon>
        <taxon>Fungi</taxon>
        <taxon>Dikarya</taxon>
        <taxon>Basidiomycota</taxon>
        <taxon>Agaricomycotina</taxon>
        <taxon>Agaricomycetes</taxon>
        <taxon>Cantharellales</taxon>
        <taxon>Ceratobasidiaceae</taxon>
        <taxon>Rhizoctonia</taxon>
    </lineage>
</organism>
<dbReference type="GO" id="GO:0006891">
    <property type="term" value="P:intra-Golgi vesicle-mediated transport"/>
    <property type="evidence" value="ECO:0007669"/>
    <property type="project" value="TreeGrafter"/>
</dbReference>
<keyword evidence="6 12" id="KW-0931">ER-Golgi transport</keyword>
<evidence type="ECO:0000313" key="14">
    <source>
        <dbReference type="EMBL" id="KAF8706784.1"/>
    </source>
</evidence>
<comment type="subunit">
    <text evidence="3 12">Oligomeric complex that consists of at least the alpha, beta, beta', gamma, delta, epsilon and zeta subunits.</text>
</comment>
<reference evidence="14" key="1">
    <citation type="submission" date="2020-09" db="EMBL/GenBank/DDBJ databases">
        <title>Comparative genome analyses of four rice-infecting Rhizoctonia solani isolates reveal extensive enrichment of homogalacturonan modification genes.</title>
        <authorList>
            <person name="Lee D.-Y."/>
            <person name="Jeon J."/>
            <person name="Kim K.-T."/>
            <person name="Cheong K."/>
            <person name="Song H."/>
            <person name="Choi G."/>
            <person name="Ko J."/>
            <person name="Opiyo S.O."/>
            <person name="Zuo S."/>
            <person name="Madhav S."/>
            <person name="Lee Y.-H."/>
            <person name="Wang G.-L."/>
        </authorList>
    </citation>
    <scope>NUCLEOTIDE SEQUENCE</scope>
    <source>
        <strain evidence="14">AG1-IA WGL</strain>
    </source>
</reference>
<dbReference type="GO" id="GO:0006890">
    <property type="term" value="P:retrograde vesicle-mediated transport, Golgi to endoplasmic reticulum"/>
    <property type="evidence" value="ECO:0007669"/>
    <property type="project" value="UniProtKB-UniRule"/>
</dbReference>
<evidence type="ECO:0000256" key="8">
    <source>
        <dbReference type="ARBA" id="ARBA00023034"/>
    </source>
</evidence>
<evidence type="ECO:0000256" key="5">
    <source>
        <dbReference type="ARBA" id="ARBA00022490"/>
    </source>
</evidence>
<dbReference type="InterPro" id="IPR039652">
    <property type="entry name" value="Coatomer_zeta"/>
</dbReference>
<keyword evidence="9 12" id="KW-0472">Membrane</keyword>
<keyword evidence="7 12" id="KW-0653">Protein transport</keyword>
<evidence type="ECO:0000256" key="1">
    <source>
        <dbReference type="ARBA" id="ARBA00004255"/>
    </source>
</evidence>
<dbReference type="Gene3D" id="3.30.450.60">
    <property type="match status" value="2"/>
</dbReference>
<feature type="domain" description="AP complex mu/sigma subunit" evidence="13">
    <location>
        <begin position="75"/>
        <end position="136"/>
    </location>
</feature>
<evidence type="ECO:0000256" key="9">
    <source>
        <dbReference type="ARBA" id="ARBA00023136"/>
    </source>
</evidence>
<evidence type="ECO:0000313" key="15">
    <source>
        <dbReference type="Proteomes" id="UP000602905"/>
    </source>
</evidence>
<comment type="function">
    <text evidence="11">The coatomer is a cytosolic protein complex that binds to dilysine motifs and reversibly associates with Golgi non-clathrin-coated vesicles, which further mediate biosynthetic protein transport from the ER, via the Golgi up to the trans Golgi network. Coatomer complex is required for budding from Golgi membranes, and is essential for the retrograde Golgi-to-ER transport of dilysine-tagged proteins. The zeta subunit may be involved in regulating the coat assembly and, hence, the rate of biosynthetic protein transport due to its association-dissociation properties with the coatomer complex.</text>
</comment>
<comment type="similarity">
    <text evidence="2 12">Belongs to the adaptor complexes small subunit family.</text>
</comment>
<evidence type="ECO:0000256" key="6">
    <source>
        <dbReference type="ARBA" id="ARBA00022892"/>
    </source>
</evidence>
<name>A0A8H7HSS7_9AGAM</name>
<dbReference type="InterPro" id="IPR011012">
    <property type="entry name" value="Longin-like_dom_sf"/>
</dbReference>